<comment type="catalytic activity">
    <reaction evidence="1">
        <text>Thiol-dependent hydrolysis of ester, thioester, amide, peptide and isopeptide bonds formed by the C-terminal Gly of ubiquitin (a 76-residue protein attached to proteins as an intracellular targeting signal).</text>
        <dbReference type="EC" id="3.4.19.12"/>
    </reaction>
</comment>
<evidence type="ECO:0000259" key="5">
    <source>
        <dbReference type="PROSITE" id="PS50235"/>
    </source>
</evidence>
<dbReference type="GO" id="GO:0004843">
    <property type="term" value="F:cysteine-type deubiquitinase activity"/>
    <property type="evidence" value="ECO:0007669"/>
    <property type="project" value="UniProtKB-EC"/>
</dbReference>
<sequence length="273" mass="30752">ESVVAFSCLVSAIWLGGFSCVSPEAFHSIFETRYPTFDKETQQDAQEFLICVLNDLHEALRNVRTQLYKRRCVINAKGIRESVSDMSLITQLFEGQLSSSITCVQCQTTIHRPEAFTVLSLPIPSKSNCTLMDCLGCFFKQDMLTAPNQLQCSGCGEKQDAVLQAAITNPPQIIIFHLKRFEWQGTYRKKLSTNICYPLTNLDLSPYVSSPVFKEAKYNLCAVVNHCGFLDIGHYTALCKHALTGKWYLFDDANITEIPTPCAQTHTAYLLFY</sequence>
<dbReference type="InterPro" id="IPR018200">
    <property type="entry name" value="USP_CS"/>
</dbReference>
<evidence type="ECO:0000313" key="6">
    <source>
        <dbReference type="EMBL" id="NXY83551.1"/>
    </source>
</evidence>
<dbReference type="InterPro" id="IPR038765">
    <property type="entry name" value="Papain-like_cys_pep_sf"/>
</dbReference>
<evidence type="ECO:0000313" key="7">
    <source>
        <dbReference type="Proteomes" id="UP000586704"/>
    </source>
</evidence>
<keyword evidence="3 6" id="KW-0378">Hydrolase</keyword>
<feature type="non-terminal residue" evidence="6">
    <location>
        <position position="1"/>
    </location>
</feature>
<dbReference type="Proteomes" id="UP000586704">
    <property type="component" value="Unassembled WGS sequence"/>
</dbReference>
<accession>A0A7L4N268</accession>
<organism evidence="6 7">
    <name type="scientific">Ceyx cyanopectus</name>
    <name type="common">Indigo-banded kingfisher</name>
    <dbReference type="NCBI Taxonomy" id="390723"/>
    <lineage>
        <taxon>Eukaryota</taxon>
        <taxon>Metazoa</taxon>
        <taxon>Chordata</taxon>
        <taxon>Craniata</taxon>
        <taxon>Vertebrata</taxon>
        <taxon>Euteleostomi</taxon>
        <taxon>Archelosauria</taxon>
        <taxon>Archosauria</taxon>
        <taxon>Dinosauria</taxon>
        <taxon>Saurischia</taxon>
        <taxon>Theropoda</taxon>
        <taxon>Coelurosauria</taxon>
        <taxon>Aves</taxon>
        <taxon>Neognathae</taxon>
        <taxon>Neoaves</taxon>
        <taxon>Telluraves</taxon>
        <taxon>Coraciimorphae</taxon>
        <taxon>Coraciiformes</taxon>
        <taxon>Alcedinidae</taxon>
        <taxon>Ceyx</taxon>
    </lineage>
</organism>
<dbReference type="CDD" id="cd02674">
    <property type="entry name" value="Peptidase_C19R"/>
    <property type="match status" value="1"/>
</dbReference>
<name>A0A7L4N268_9AVES</name>
<comment type="caution">
    <text evidence="6">The sequence shown here is derived from an EMBL/GenBank/DDBJ whole genome shotgun (WGS) entry which is preliminary data.</text>
</comment>
<proteinExistence type="predicted"/>
<protein>
    <recommendedName>
        <fullName evidence="2">ubiquitinyl hydrolase 1</fullName>
        <ecNumber evidence="2">3.4.19.12</ecNumber>
    </recommendedName>
</protein>
<dbReference type="InterPro" id="IPR001394">
    <property type="entry name" value="Peptidase_C19_UCH"/>
</dbReference>
<dbReference type="PANTHER" id="PTHR21646">
    <property type="entry name" value="UBIQUITIN CARBOXYL-TERMINAL HYDROLASE"/>
    <property type="match status" value="1"/>
</dbReference>
<dbReference type="Gene3D" id="3.90.70.10">
    <property type="entry name" value="Cysteine proteinases"/>
    <property type="match status" value="1"/>
</dbReference>
<evidence type="ECO:0000256" key="4">
    <source>
        <dbReference type="SAM" id="SignalP"/>
    </source>
</evidence>
<dbReference type="PANTHER" id="PTHR21646:SF11">
    <property type="entry name" value="INACTIVE UBIQUITIN CARBOXYL-TERMINAL HYDROLASE 50"/>
    <property type="match status" value="1"/>
</dbReference>
<feature type="non-terminal residue" evidence="6">
    <location>
        <position position="273"/>
    </location>
</feature>
<keyword evidence="4" id="KW-0732">Signal</keyword>
<feature type="signal peptide" evidence="4">
    <location>
        <begin position="1"/>
        <end position="23"/>
    </location>
</feature>
<dbReference type="Pfam" id="PF00443">
    <property type="entry name" value="UCH"/>
    <property type="match status" value="1"/>
</dbReference>
<dbReference type="EC" id="3.4.19.12" evidence="2"/>
<dbReference type="AlphaFoldDB" id="A0A7L4N268"/>
<dbReference type="SUPFAM" id="SSF54001">
    <property type="entry name" value="Cysteine proteinases"/>
    <property type="match status" value="1"/>
</dbReference>
<dbReference type="InterPro" id="IPR050185">
    <property type="entry name" value="Ub_carboxyl-term_hydrolase"/>
</dbReference>
<feature type="domain" description="USP" evidence="5">
    <location>
        <begin position="1"/>
        <end position="273"/>
    </location>
</feature>
<reference evidence="6 7" key="1">
    <citation type="submission" date="2020-02" db="EMBL/GenBank/DDBJ databases">
        <title>Bird 10,000 Genomes (B10K) Project - Family phase.</title>
        <authorList>
            <person name="Zhang G."/>
        </authorList>
    </citation>
    <scope>NUCLEOTIDE SEQUENCE [LARGE SCALE GENOMIC DNA]</scope>
    <source>
        <strain evidence="6">B10K-DU-013-51</strain>
        <tissue evidence="6">Mixed tissue sample</tissue>
    </source>
</reference>
<keyword evidence="7" id="KW-1185">Reference proteome</keyword>
<dbReference type="OrthoDB" id="292964at2759"/>
<dbReference type="PROSITE" id="PS50235">
    <property type="entry name" value="USP_3"/>
    <property type="match status" value="1"/>
</dbReference>
<dbReference type="PROSITE" id="PS00973">
    <property type="entry name" value="USP_2"/>
    <property type="match status" value="1"/>
</dbReference>
<evidence type="ECO:0000256" key="3">
    <source>
        <dbReference type="ARBA" id="ARBA00022801"/>
    </source>
</evidence>
<dbReference type="EMBL" id="VYZU01023169">
    <property type="protein sequence ID" value="NXY83551.1"/>
    <property type="molecule type" value="Genomic_DNA"/>
</dbReference>
<dbReference type="InterPro" id="IPR028889">
    <property type="entry name" value="USP"/>
</dbReference>
<gene>
    <name evidence="6" type="primary">Usp50</name>
    <name evidence="6" type="ORF">CEYCYA_R04111</name>
</gene>
<feature type="chain" id="PRO_5029840110" description="ubiquitinyl hydrolase 1" evidence="4">
    <location>
        <begin position="24"/>
        <end position="273"/>
    </location>
</feature>
<evidence type="ECO:0000256" key="1">
    <source>
        <dbReference type="ARBA" id="ARBA00000707"/>
    </source>
</evidence>
<evidence type="ECO:0000256" key="2">
    <source>
        <dbReference type="ARBA" id="ARBA00012759"/>
    </source>
</evidence>
<dbReference type="GO" id="GO:0016579">
    <property type="term" value="P:protein deubiquitination"/>
    <property type="evidence" value="ECO:0007669"/>
    <property type="project" value="InterPro"/>
</dbReference>